<reference evidence="3" key="1">
    <citation type="submission" date="2016-10" db="EMBL/GenBank/DDBJ databases">
        <authorList>
            <person name="Varghese N."/>
            <person name="Submissions S."/>
        </authorList>
    </citation>
    <scope>NUCLEOTIDE SEQUENCE [LARGE SCALE GENOMIC DNA]</scope>
    <source>
        <strain evidence="3">CGMCC 1.11012</strain>
    </source>
</reference>
<dbReference type="EMBL" id="FNDX01000069">
    <property type="protein sequence ID" value="SDL04801.1"/>
    <property type="molecule type" value="Genomic_DNA"/>
</dbReference>
<dbReference type="Pfam" id="PF06276">
    <property type="entry name" value="FhuF"/>
    <property type="match status" value="1"/>
</dbReference>
<sequence>MDGYLSSVSWKQLTADYRMRLGEPPASSIRTIALSQLQDEVACRDYISWFTDYIGAPDMQVAASMLAKRIGYLWIVPLLTAMTFHNQEVSITLDKSYLYHPDLSAGQGDTRFPFLAFDGLRTAAAPLDDRTVWREAVVKQIFAEHLAPLLQILAAVGPVSMAILWENIMVRIAPLYAPGTEESEPEQQRMSEDFTYLTKIAPGSLFGMRSNPLTRFTEHHDGVQVAKSKRITCCFYYRMSGEYCVKCPKIDNENESQLK</sequence>
<evidence type="ECO:0000313" key="3">
    <source>
        <dbReference type="Proteomes" id="UP000199050"/>
    </source>
</evidence>
<dbReference type="Proteomes" id="UP000199050">
    <property type="component" value="Unassembled WGS sequence"/>
</dbReference>
<name>A0A1G9GVV1_9BACL</name>
<dbReference type="RefSeq" id="WP_090720071.1">
    <property type="nucleotide sequence ID" value="NZ_CBCSKY010000082.1"/>
</dbReference>
<proteinExistence type="predicted"/>
<evidence type="ECO:0000313" key="2">
    <source>
        <dbReference type="EMBL" id="SDL04801.1"/>
    </source>
</evidence>
<keyword evidence="3" id="KW-1185">Reference proteome</keyword>
<organism evidence="2 3">
    <name type="scientific">Paenibacillus typhae</name>
    <dbReference type="NCBI Taxonomy" id="1174501"/>
    <lineage>
        <taxon>Bacteria</taxon>
        <taxon>Bacillati</taxon>
        <taxon>Bacillota</taxon>
        <taxon>Bacilli</taxon>
        <taxon>Bacillales</taxon>
        <taxon>Paenibacillaceae</taxon>
        <taxon>Paenibacillus</taxon>
    </lineage>
</organism>
<gene>
    <name evidence="2" type="ORF">SAMN05216192_1698</name>
</gene>
<evidence type="ECO:0000259" key="1">
    <source>
        <dbReference type="Pfam" id="PF06276"/>
    </source>
</evidence>
<dbReference type="GO" id="GO:0003824">
    <property type="term" value="F:catalytic activity"/>
    <property type="evidence" value="ECO:0007669"/>
    <property type="project" value="UniProtKB-ARBA"/>
</dbReference>
<dbReference type="InterPro" id="IPR022770">
    <property type="entry name" value="IucA/IucC-like_C"/>
</dbReference>
<dbReference type="AlphaFoldDB" id="A0A1G9GVV1"/>
<accession>A0A1G9GVV1</accession>
<dbReference type="GO" id="GO:0051537">
    <property type="term" value="F:2 iron, 2 sulfur cluster binding"/>
    <property type="evidence" value="ECO:0007669"/>
    <property type="project" value="InterPro"/>
</dbReference>
<dbReference type="STRING" id="1174501.SAMN05216192_1698"/>
<dbReference type="OrthoDB" id="5870636at2"/>
<protein>
    <submittedName>
        <fullName evidence="2">Ferric iron reductase protein FhuF, involved in iron transport</fullName>
    </submittedName>
</protein>
<feature type="domain" description="Aerobactin siderophore biosynthesis IucA/IucC-like C-terminal" evidence="1">
    <location>
        <begin position="120"/>
        <end position="222"/>
    </location>
</feature>